<dbReference type="CDD" id="cd07304">
    <property type="entry name" value="Chorismate_synthase"/>
    <property type="match status" value="1"/>
</dbReference>
<reference evidence="12" key="1">
    <citation type="submission" date="2020-10" db="EMBL/GenBank/DDBJ databases">
        <authorList>
            <person name="Gilroy R."/>
        </authorList>
    </citation>
    <scope>NUCLEOTIDE SEQUENCE</scope>
    <source>
        <strain evidence="12">18911</strain>
    </source>
</reference>
<dbReference type="EC" id="4.2.3.5" evidence="3 11"/>
<keyword evidence="5" id="KW-0285">Flavoprotein</keyword>
<gene>
    <name evidence="12" type="primary">aroC</name>
    <name evidence="12" type="ORF">IAB05_00345</name>
</gene>
<dbReference type="PIRSF" id="PIRSF001456">
    <property type="entry name" value="Chorismate_synth"/>
    <property type="match status" value="1"/>
</dbReference>
<dbReference type="InterPro" id="IPR035904">
    <property type="entry name" value="Chorismate_synth_AroC_sf"/>
</dbReference>
<dbReference type="GO" id="GO:0008652">
    <property type="term" value="P:amino acid biosynthetic process"/>
    <property type="evidence" value="ECO:0007669"/>
    <property type="project" value="UniProtKB-KW"/>
</dbReference>
<comment type="pathway">
    <text evidence="1">Metabolic intermediate biosynthesis; chorismate biosynthesis; chorismate from D-erythrose 4-phosphate and phosphoenolpyruvate: step 7/7.</text>
</comment>
<keyword evidence="9" id="KW-0057">Aromatic amino acid biosynthesis</keyword>
<dbReference type="GO" id="GO:0004107">
    <property type="term" value="F:chorismate synthase activity"/>
    <property type="evidence" value="ECO:0007669"/>
    <property type="project" value="UniProtKB-UniRule"/>
</dbReference>
<sequence length="356" mass="37012">MEKIEKTENIKVSLYGGSHEKAVGVRIIGVPKGTSIDTAAIDSLLNRRRAKKAVWSTPRLEADEYTFLCGVRDGVATGEEIVAEIKNSNTKSGDYPKYIPRPSHADYAAYIKDGAHEIAPGGGRFSGRLTAPLCIAGGIAKGILAEKGIQVLAYVKEIGGVVGKGYADGVTAEEIILAQDTPPYSVTDGEAMLKAAEAARLAGDSVGGAVECIVIGMPVGIGDFYTAGIESAIAYELFGVPAVKAVEFGLGTGFSKAFGSEVNDPFRFEGGKVITATNNSGGVNGGISNGMPITFRATLRPTPSISKPELSVDLSTGENVVLNLRGRHDACIVPRAAAAIEAAAAIAVWKLISEEA</sequence>
<dbReference type="NCBIfam" id="TIGR00033">
    <property type="entry name" value="aroC"/>
    <property type="match status" value="1"/>
</dbReference>
<dbReference type="PANTHER" id="PTHR21085:SF0">
    <property type="entry name" value="CHORISMATE SYNTHASE"/>
    <property type="match status" value="1"/>
</dbReference>
<reference evidence="12" key="2">
    <citation type="journal article" date="2021" name="PeerJ">
        <title>Extensive microbial diversity within the chicken gut microbiome revealed by metagenomics and culture.</title>
        <authorList>
            <person name="Gilroy R."/>
            <person name="Ravi A."/>
            <person name="Getino M."/>
            <person name="Pursley I."/>
            <person name="Horton D.L."/>
            <person name="Alikhan N.F."/>
            <person name="Baker D."/>
            <person name="Gharbi K."/>
            <person name="Hall N."/>
            <person name="Watson M."/>
            <person name="Adriaenssens E.M."/>
            <person name="Foster-Nyarko E."/>
            <person name="Jarju S."/>
            <person name="Secka A."/>
            <person name="Antonio M."/>
            <person name="Oren A."/>
            <person name="Chaudhuri R.R."/>
            <person name="La Ragione R."/>
            <person name="Hildebrand F."/>
            <person name="Pallen M.J."/>
        </authorList>
    </citation>
    <scope>NUCLEOTIDE SEQUENCE</scope>
    <source>
        <strain evidence="12">18911</strain>
    </source>
</reference>
<dbReference type="SUPFAM" id="SSF103263">
    <property type="entry name" value="Chorismate synthase, AroC"/>
    <property type="match status" value="1"/>
</dbReference>
<dbReference type="EMBL" id="DVNF01000012">
    <property type="protein sequence ID" value="HIU59820.1"/>
    <property type="molecule type" value="Genomic_DNA"/>
</dbReference>
<name>A0A9D1MGM0_9FIRM</name>
<evidence type="ECO:0000256" key="3">
    <source>
        <dbReference type="ARBA" id="ARBA00013036"/>
    </source>
</evidence>
<dbReference type="Gene3D" id="3.60.150.10">
    <property type="entry name" value="Chorismate synthase AroC"/>
    <property type="match status" value="1"/>
</dbReference>
<keyword evidence="6" id="KW-0288">FMN</keyword>
<evidence type="ECO:0000256" key="1">
    <source>
        <dbReference type="ARBA" id="ARBA00005044"/>
    </source>
</evidence>
<evidence type="ECO:0000256" key="2">
    <source>
        <dbReference type="ARBA" id="ARBA00008014"/>
    </source>
</evidence>
<dbReference type="AlphaFoldDB" id="A0A9D1MGM0"/>
<dbReference type="GO" id="GO:0010181">
    <property type="term" value="F:FMN binding"/>
    <property type="evidence" value="ECO:0007669"/>
    <property type="project" value="TreeGrafter"/>
</dbReference>
<evidence type="ECO:0000256" key="10">
    <source>
        <dbReference type="ARBA" id="ARBA00023239"/>
    </source>
</evidence>
<comment type="caution">
    <text evidence="12">The sequence shown here is derived from an EMBL/GenBank/DDBJ whole genome shotgun (WGS) entry which is preliminary data.</text>
</comment>
<evidence type="ECO:0000256" key="8">
    <source>
        <dbReference type="ARBA" id="ARBA00022857"/>
    </source>
</evidence>
<dbReference type="InterPro" id="IPR000453">
    <property type="entry name" value="Chorismate_synth"/>
</dbReference>
<evidence type="ECO:0000256" key="9">
    <source>
        <dbReference type="ARBA" id="ARBA00023141"/>
    </source>
</evidence>
<evidence type="ECO:0000256" key="11">
    <source>
        <dbReference type="NCBIfam" id="TIGR00033"/>
    </source>
</evidence>
<keyword evidence="10 12" id="KW-0456">Lyase</keyword>
<evidence type="ECO:0000256" key="5">
    <source>
        <dbReference type="ARBA" id="ARBA00022630"/>
    </source>
</evidence>
<evidence type="ECO:0000256" key="7">
    <source>
        <dbReference type="ARBA" id="ARBA00022827"/>
    </source>
</evidence>
<evidence type="ECO:0000256" key="4">
    <source>
        <dbReference type="ARBA" id="ARBA00022605"/>
    </source>
</evidence>
<dbReference type="GO" id="GO:0005829">
    <property type="term" value="C:cytosol"/>
    <property type="evidence" value="ECO:0007669"/>
    <property type="project" value="TreeGrafter"/>
</dbReference>
<evidence type="ECO:0000313" key="12">
    <source>
        <dbReference type="EMBL" id="HIU59820.1"/>
    </source>
</evidence>
<keyword evidence="7" id="KW-0274">FAD</keyword>
<keyword evidence="8" id="KW-0521">NADP</keyword>
<evidence type="ECO:0000256" key="6">
    <source>
        <dbReference type="ARBA" id="ARBA00022643"/>
    </source>
</evidence>
<dbReference type="PANTHER" id="PTHR21085">
    <property type="entry name" value="CHORISMATE SYNTHASE"/>
    <property type="match status" value="1"/>
</dbReference>
<organism evidence="12 13">
    <name type="scientific">Candidatus Stercoripulliclostridium merdigallinarum</name>
    <dbReference type="NCBI Taxonomy" id="2840951"/>
    <lineage>
        <taxon>Bacteria</taxon>
        <taxon>Bacillati</taxon>
        <taxon>Bacillota</taxon>
        <taxon>Clostridia</taxon>
        <taxon>Eubacteriales</taxon>
        <taxon>Candidatus Stercoripulliclostridium</taxon>
    </lineage>
</organism>
<accession>A0A9D1MGM0</accession>
<protein>
    <recommendedName>
        <fullName evidence="3 11">Chorismate synthase</fullName>
        <ecNumber evidence="3 11">4.2.3.5</ecNumber>
    </recommendedName>
</protein>
<comment type="similarity">
    <text evidence="2">Belongs to the chorismate synthase family.</text>
</comment>
<dbReference type="GO" id="GO:0009073">
    <property type="term" value="P:aromatic amino acid family biosynthetic process"/>
    <property type="evidence" value="ECO:0007669"/>
    <property type="project" value="UniProtKB-KW"/>
</dbReference>
<dbReference type="Proteomes" id="UP000824094">
    <property type="component" value="Unassembled WGS sequence"/>
</dbReference>
<dbReference type="GO" id="GO:0009423">
    <property type="term" value="P:chorismate biosynthetic process"/>
    <property type="evidence" value="ECO:0007669"/>
    <property type="project" value="UniProtKB-UniRule"/>
</dbReference>
<keyword evidence="4" id="KW-0028">Amino-acid biosynthesis</keyword>
<dbReference type="Pfam" id="PF01264">
    <property type="entry name" value="Chorismate_synt"/>
    <property type="match status" value="1"/>
</dbReference>
<proteinExistence type="inferred from homology"/>
<evidence type="ECO:0000313" key="13">
    <source>
        <dbReference type="Proteomes" id="UP000824094"/>
    </source>
</evidence>